<gene>
    <name evidence="1" type="ORF">AQPE_2749</name>
</gene>
<reference evidence="1" key="1">
    <citation type="journal article" date="2020" name="Int. J. Syst. Evol. Microbiol.">
        <title>Aquipluma nitroreducens gen. nov. sp. nov., a novel facultatively anaerobic bacterium isolated from a freshwater lake.</title>
        <authorList>
            <person name="Watanabe M."/>
            <person name="Kojima H."/>
            <person name="Fukui M."/>
        </authorList>
    </citation>
    <scope>NUCLEOTIDE SEQUENCE</scope>
    <source>
        <strain evidence="1">MeG22</strain>
    </source>
</reference>
<keyword evidence="2" id="KW-1185">Reference proteome</keyword>
<sequence length="37" mass="4339">MEQMMKDKESSIIETDLHLYRFCVHVFKVIVCGFGGF</sequence>
<dbReference type="AlphaFoldDB" id="A0A5K7SAU7"/>
<organism evidence="1 2">
    <name type="scientific">Aquipluma nitroreducens</name>
    <dbReference type="NCBI Taxonomy" id="2010828"/>
    <lineage>
        <taxon>Bacteria</taxon>
        <taxon>Pseudomonadati</taxon>
        <taxon>Bacteroidota</taxon>
        <taxon>Bacteroidia</taxon>
        <taxon>Marinilabiliales</taxon>
        <taxon>Prolixibacteraceae</taxon>
        <taxon>Aquipluma</taxon>
    </lineage>
</organism>
<dbReference type="KEGG" id="anf:AQPE_2749"/>
<proteinExistence type="predicted"/>
<dbReference type="Proteomes" id="UP001193389">
    <property type="component" value="Chromosome"/>
</dbReference>
<evidence type="ECO:0000313" key="2">
    <source>
        <dbReference type="Proteomes" id="UP001193389"/>
    </source>
</evidence>
<evidence type="ECO:0000313" key="1">
    <source>
        <dbReference type="EMBL" id="BBE18586.1"/>
    </source>
</evidence>
<name>A0A5K7SAU7_9BACT</name>
<dbReference type="EMBL" id="AP018694">
    <property type="protein sequence ID" value="BBE18586.1"/>
    <property type="molecule type" value="Genomic_DNA"/>
</dbReference>
<protein>
    <submittedName>
        <fullName evidence="1">Uncharacterized protein</fullName>
    </submittedName>
</protein>
<accession>A0A5K7SAU7</accession>